<evidence type="ECO:0000313" key="2">
    <source>
        <dbReference type="EMBL" id="KJA16350.1"/>
    </source>
</evidence>
<proteinExistence type="predicted"/>
<keyword evidence="3" id="KW-1185">Reference proteome</keyword>
<evidence type="ECO:0000313" key="3">
    <source>
        <dbReference type="Proteomes" id="UP000054270"/>
    </source>
</evidence>
<feature type="region of interest" description="Disordered" evidence="1">
    <location>
        <begin position="208"/>
        <end position="229"/>
    </location>
</feature>
<dbReference type="Proteomes" id="UP000054270">
    <property type="component" value="Unassembled WGS sequence"/>
</dbReference>
<name>A0A0D2P7K0_HYPSF</name>
<protein>
    <submittedName>
        <fullName evidence="2">Uncharacterized protein</fullName>
    </submittedName>
</protein>
<dbReference type="AlphaFoldDB" id="A0A0D2P7K0"/>
<accession>A0A0D2P7K0</accession>
<gene>
    <name evidence="2" type="ORF">HYPSUDRAFT_58284</name>
</gene>
<organism evidence="2 3">
    <name type="scientific">Hypholoma sublateritium (strain FD-334 SS-4)</name>
    <dbReference type="NCBI Taxonomy" id="945553"/>
    <lineage>
        <taxon>Eukaryota</taxon>
        <taxon>Fungi</taxon>
        <taxon>Dikarya</taxon>
        <taxon>Basidiomycota</taxon>
        <taxon>Agaricomycotina</taxon>
        <taxon>Agaricomycetes</taxon>
        <taxon>Agaricomycetidae</taxon>
        <taxon>Agaricales</taxon>
        <taxon>Agaricineae</taxon>
        <taxon>Strophariaceae</taxon>
        <taxon>Hypholoma</taxon>
    </lineage>
</organism>
<sequence>MPASPNKPTRHDAQYTSLPFDSVPAASLKSGTKLYIFPPTSSTPTPEAQPTLTHSTPQATVATIALFPTEGPTIQVHFCGPEAPYRYGRSLPPIPTAIAPRIGLSVAAHRRRVAEHEVEPARRSASSKGTEIDLCYVDFGLDMNTDITRTAFGLTLQALVPPARTPGAREHSVLEWDIACRRCGAVVRHYYTDKFWNGRYLAHRREPQCKNAQPPVSHAAGSDGSSGRGIRRERDMFFYV</sequence>
<reference evidence="3" key="1">
    <citation type="submission" date="2014-04" db="EMBL/GenBank/DDBJ databases">
        <title>Evolutionary Origins and Diversification of the Mycorrhizal Mutualists.</title>
        <authorList>
            <consortium name="DOE Joint Genome Institute"/>
            <consortium name="Mycorrhizal Genomics Consortium"/>
            <person name="Kohler A."/>
            <person name="Kuo A."/>
            <person name="Nagy L.G."/>
            <person name="Floudas D."/>
            <person name="Copeland A."/>
            <person name="Barry K.W."/>
            <person name="Cichocki N."/>
            <person name="Veneault-Fourrey C."/>
            <person name="LaButti K."/>
            <person name="Lindquist E.A."/>
            <person name="Lipzen A."/>
            <person name="Lundell T."/>
            <person name="Morin E."/>
            <person name="Murat C."/>
            <person name="Riley R."/>
            <person name="Ohm R."/>
            <person name="Sun H."/>
            <person name="Tunlid A."/>
            <person name="Henrissat B."/>
            <person name="Grigoriev I.V."/>
            <person name="Hibbett D.S."/>
            <person name="Martin F."/>
        </authorList>
    </citation>
    <scope>NUCLEOTIDE SEQUENCE [LARGE SCALE GENOMIC DNA]</scope>
    <source>
        <strain evidence="3">FD-334 SS-4</strain>
    </source>
</reference>
<evidence type="ECO:0000256" key="1">
    <source>
        <dbReference type="SAM" id="MobiDB-lite"/>
    </source>
</evidence>
<dbReference type="EMBL" id="KN817623">
    <property type="protein sequence ID" value="KJA16350.1"/>
    <property type="molecule type" value="Genomic_DNA"/>
</dbReference>